<protein>
    <recommendedName>
        <fullName evidence="1">Novel STAND NTPase 1 domain-containing protein</fullName>
    </recommendedName>
</protein>
<evidence type="ECO:0000259" key="1">
    <source>
        <dbReference type="Pfam" id="PF20703"/>
    </source>
</evidence>
<dbReference type="EMBL" id="CP021983">
    <property type="protein sequence ID" value="ASC72989.1"/>
    <property type="molecule type" value="Genomic_DNA"/>
</dbReference>
<evidence type="ECO:0000313" key="3">
    <source>
        <dbReference type="Proteomes" id="UP000191901"/>
    </source>
</evidence>
<evidence type="ECO:0000313" key="2">
    <source>
        <dbReference type="EMBL" id="ASC72989.1"/>
    </source>
</evidence>
<reference evidence="2 3" key="1">
    <citation type="journal article" date="2016" name="Biochim. Biophys. Acta">
        <title>Characterization of red-shifted phycobilisomes isolated from the chlorophyll f-containing cyanobacterium Halomicronema hongdechloris.</title>
        <authorList>
            <person name="Li Y."/>
            <person name="Lin Y."/>
            <person name="Garvey C.J."/>
            <person name="Birch D."/>
            <person name="Corkery R.W."/>
            <person name="Loughlin P.C."/>
            <person name="Scheer H."/>
            <person name="Willows R.D."/>
            <person name="Chen M."/>
        </authorList>
    </citation>
    <scope>NUCLEOTIDE SEQUENCE [LARGE SCALE GENOMIC DNA]</scope>
    <source>
        <strain evidence="2 3">C2206</strain>
    </source>
</reference>
<organism evidence="2 3">
    <name type="scientific">Halomicronema hongdechloris C2206</name>
    <dbReference type="NCBI Taxonomy" id="1641165"/>
    <lineage>
        <taxon>Bacteria</taxon>
        <taxon>Bacillati</taxon>
        <taxon>Cyanobacteriota</taxon>
        <taxon>Cyanophyceae</taxon>
        <taxon>Nodosilineales</taxon>
        <taxon>Nodosilineaceae</taxon>
        <taxon>Halomicronema</taxon>
    </lineage>
</organism>
<proteinExistence type="predicted"/>
<dbReference type="KEGG" id="hhg:XM38_039500"/>
<dbReference type="InterPro" id="IPR027417">
    <property type="entry name" value="P-loop_NTPase"/>
</dbReference>
<name>A0A1Z3HRP1_9CYAN</name>
<dbReference type="OrthoDB" id="464342at2"/>
<feature type="domain" description="Novel STAND NTPase 1" evidence="1">
    <location>
        <begin position="54"/>
        <end position="323"/>
    </location>
</feature>
<dbReference type="InterPro" id="IPR049052">
    <property type="entry name" value="nSTAND1"/>
</dbReference>
<sequence length="353" mass="38762">MTEPQPDRSIRIEDSAVGSAIVSGDGNTIYVIQQSLEQRQPQPAADNPAIGPNPYKGLAAFKERDSDRYFGREAQVERLWQWFQTLVEQSTVPRVLPILGPSGCGKSSLARAGLIPELARRPLPGKEQMRVAVLVPGTHPVAALAGVLAKAVTQDSMPVTKTREFAAELRLQAETGDYDGLRRIANLMPQIQDSPLVILVDQFEEVYSLCKDVSERQAFIETLIHAAGDPTGNVSVVITLRSDFLGETQQHPVLNQILGSAGYNPVVQAMTPEELRRAIAEPAKQAGHPLDEATIDLLVKDTEGREGALPLLQFALTRMWDGLGQGNPRLTCTVRWAVWAVHWRGRLRRSMSV</sequence>
<dbReference type="AlphaFoldDB" id="A0A1Z3HRP1"/>
<keyword evidence="3" id="KW-1185">Reference proteome</keyword>
<dbReference type="Pfam" id="PF20703">
    <property type="entry name" value="nSTAND1"/>
    <property type="match status" value="1"/>
</dbReference>
<dbReference type="Proteomes" id="UP000191901">
    <property type="component" value="Chromosome"/>
</dbReference>
<accession>A0A1Z3HRP1</accession>
<dbReference type="Gene3D" id="3.40.50.300">
    <property type="entry name" value="P-loop containing nucleotide triphosphate hydrolases"/>
    <property type="match status" value="1"/>
</dbReference>
<gene>
    <name evidence="2" type="ORF">XM38_039500</name>
</gene>
<dbReference type="RefSeq" id="WP_080808279.1">
    <property type="nucleotide sequence ID" value="NZ_CP021983.2"/>
</dbReference>
<dbReference type="SUPFAM" id="SSF52540">
    <property type="entry name" value="P-loop containing nucleoside triphosphate hydrolases"/>
    <property type="match status" value="1"/>
</dbReference>